<accession>A0ABR1KWS8</accession>
<evidence type="ECO:0000313" key="3">
    <source>
        <dbReference type="EMBL" id="KAK7520353.1"/>
    </source>
</evidence>
<sequence length="226" mass="24952">MTGTSAGLAWGLLWRALIALDRCTYDDGVPEGFAFGGEGKQEGRHEWQPSFCRCNRAVDAQKTDTPSGLEDTTERYMRRIYCPGLVLVDFFYSGGLPKDGCRKNGVRVHLRELGRDMTSSSVARPRPPGPLCLSTTLALHATGWERESLRTQGRRRKASKQESKQESMQDSSAARDLSNQGKESKASFYHPSLPISPIAQNQPSPLYPITPGWPAGSLDAYQWMGG</sequence>
<comment type="caution">
    <text evidence="3">The sequence shown here is derived from an EMBL/GenBank/DDBJ whole genome shotgun (WGS) entry which is preliminary data.</text>
</comment>
<keyword evidence="2" id="KW-0732">Signal</keyword>
<organism evidence="3 4">
    <name type="scientific">Phyllosticta citriasiana</name>
    <dbReference type="NCBI Taxonomy" id="595635"/>
    <lineage>
        <taxon>Eukaryota</taxon>
        <taxon>Fungi</taxon>
        <taxon>Dikarya</taxon>
        <taxon>Ascomycota</taxon>
        <taxon>Pezizomycotina</taxon>
        <taxon>Dothideomycetes</taxon>
        <taxon>Dothideomycetes incertae sedis</taxon>
        <taxon>Botryosphaeriales</taxon>
        <taxon>Phyllostictaceae</taxon>
        <taxon>Phyllosticta</taxon>
    </lineage>
</organism>
<evidence type="ECO:0000256" key="2">
    <source>
        <dbReference type="SAM" id="SignalP"/>
    </source>
</evidence>
<evidence type="ECO:0000313" key="4">
    <source>
        <dbReference type="Proteomes" id="UP001363622"/>
    </source>
</evidence>
<feature type="signal peptide" evidence="2">
    <location>
        <begin position="1"/>
        <end position="19"/>
    </location>
</feature>
<dbReference type="Proteomes" id="UP001363622">
    <property type="component" value="Unassembled WGS sequence"/>
</dbReference>
<feature type="chain" id="PRO_5046971369" evidence="2">
    <location>
        <begin position="20"/>
        <end position="226"/>
    </location>
</feature>
<proteinExistence type="predicted"/>
<dbReference type="EMBL" id="JBBPHU010000003">
    <property type="protein sequence ID" value="KAK7520353.1"/>
    <property type="molecule type" value="Genomic_DNA"/>
</dbReference>
<feature type="region of interest" description="Disordered" evidence="1">
    <location>
        <begin position="145"/>
        <end position="205"/>
    </location>
</feature>
<evidence type="ECO:0000256" key="1">
    <source>
        <dbReference type="SAM" id="MobiDB-lite"/>
    </source>
</evidence>
<reference evidence="3 4" key="1">
    <citation type="submission" date="2024-04" db="EMBL/GenBank/DDBJ databases">
        <title>Phyllosticta paracitricarpa is synonymous to the EU quarantine fungus P. citricarpa based on phylogenomic analyses.</title>
        <authorList>
            <consortium name="Lawrence Berkeley National Laboratory"/>
            <person name="Van Ingen-Buijs V.A."/>
            <person name="Van Westerhoven A.C."/>
            <person name="Haridas S."/>
            <person name="Skiadas P."/>
            <person name="Martin F."/>
            <person name="Groenewald J.Z."/>
            <person name="Crous P.W."/>
            <person name="Seidl M.F."/>
        </authorList>
    </citation>
    <scope>NUCLEOTIDE SEQUENCE [LARGE SCALE GENOMIC DNA]</scope>
    <source>
        <strain evidence="3 4">CBS 123371</strain>
    </source>
</reference>
<name>A0ABR1KWS8_9PEZI</name>
<keyword evidence="4" id="KW-1185">Reference proteome</keyword>
<feature type="compositionally biased region" description="Polar residues" evidence="1">
    <location>
        <begin position="168"/>
        <end position="181"/>
    </location>
</feature>
<protein>
    <submittedName>
        <fullName evidence="3">Uncharacterized protein</fullName>
    </submittedName>
</protein>
<gene>
    <name evidence="3" type="ORF">IWZ03DRAFT_358437</name>
</gene>